<organism evidence="2 3">
    <name type="scientific">Elysia marginata</name>
    <dbReference type="NCBI Taxonomy" id="1093978"/>
    <lineage>
        <taxon>Eukaryota</taxon>
        <taxon>Metazoa</taxon>
        <taxon>Spiralia</taxon>
        <taxon>Lophotrochozoa</taxon>
        <taxon>Mollusca</taxon>
        <taxon>Gastropoda</taxon>
        <taxon>Heterobranchia</taxon>
        <taxon>Euthyneura</taxon>
        <taxon>Panpulmonata</taxon>
        <taxon>Sacoglossa</taxon>
        <taxon>Placobranchoidea</taxon>
        <taxon>Plakobranchidae</taxon>
        <taxon>Elysia</taxon>
    </lineage>
</organism>
<comment type="caution">
    <text evidence="2">The sequence shown here is derived from an EMBL/GenBank/DDBJ whole genome shotgun (WGS) entry which is preliminary data.</text>
</comment>
<dbReference type="GO" id="GO:0000175">
    <property type="term" value="F:3'-5'-RNA exonuclease activity"/>
    <property type="evidence" value="ECO:0007669"/>
    <property type="project" value="InterPro"/>
</dbReference>
<protein>
    <submittedName>
        <fullName evidence="2">Uncharacterized protein</fullName>
    </submittedName>
</protein>
<dbReference type="PANTHER" id="PTHR11046">
    <property type="entry name" value="OLIGORIBONUCLEASE, MITOCHONDRIAL"/>
    <property type="match status" value="1"/>
</dbReference>
<proteinExistence type="predicted"/>
<name>A0AAV4I7W2_9GAST</name>
<evidence type="ECO:0000313" key="2">
    <source>
        <dbReference type="EMBL" id="GFS06377.1"/>
    </source>
</evidence>
<reference evidence="2 3" key="1">
    <citation type="journal article" date="2021" name="Elife">
        <title>Chloroplast acquisition without the gene transfer in kleptoplastic sea slugs, Plakobranchus ocellatus.</title>
        <authorList>
            <person name="Maeda T."/>
            <person name="Takahashi S."/>
            <person name="Yoshida T."/>
            <person name="Shimamura S."/>
            <person name="Takaki Y."/>
            <person name="Nagai Y."/>
            <person name="Toyoda A."/>
            <person name="Suzuki Y."/>
            <person name="Arimoto A."/>
            <person name="Ishii H."/>
            <person name="Satoh N."/>
            <person name="Nishiyama T."/>
            <person name="Hasebe M."/>
            <person name="Maruyama T."/>
            <person name="Minagawa J."/>
            <person name="Obokata J."/>
            <person name="Shigenobu S."/>
        </authorList>
    </citation>
    <scope>NUCLEOTIDE SEQUENCE [LARGE SCALE GENOMIC DNA]</scope>
</reference>
<dbReference type="PANTHER" id="PTHR11046:SF29">
    <property type="match status" value="1"/>
</dbReference>
<keyword evidence="1" id="KW-0378">Hydrolase</keyword>
<evidence type="ECO:0000313" key="3">
    <source>
        <dbReference type="Proteomes" id="UP000762676"/>
    </source>
</evidence>
<dbReference type="Proteomes" id="UP000762676">
    <property type="component" value="Unassembled WGS sequence"/>
</dbReference>
<accession>A0AAV4I7W2</accession>
<evidence type="ECO:0000256" key="1">
    <source>
        <dbReference type="ARBA" id="ARBA00022722"/>
    </source>
</evidence>
<gene>
    <name evidence="2" type="ORF">ElyMa_002964100</name>
</gene>
<sequence length="269" mass="31291">MVSGEMCLDVRTVRRWTRRSREEQVTKKQEESMSAKKKVKQEQDLKHKYKKMVQSLADEKEACLHLLNSEAMEEEITLKQKVNKCIMYADNVRLLYMTLQGEANVAASQASKVVMLVAKYLFDKEIPQHDLPRPRICLNFMYEANHIAKQHIVNEIRNANHFTYATDGTGREKRHYMEHHIVLDSGSTLSVGFSEVADDKADALLEKTLDIFEELTDVYCQADKTVERKTVFTEVLTKLKALMSDRAANMKLFNRKMLDYKKIFLEMTQ</sequence>
<dbReference type="EMBL" id="BMAT01006106">
    <property type="protein sequence ID" value="GFS06377.1"/>
    <property type="molecule type" value="Genomic_DNA"/>
</dbReference>
<dbReference type="AlphaFoldDB" id="A0AAV4I7W2"/>
<keyword evidence="3" id="KW-1185">Reference proteome</keyword>
<keyword evidence="1" id="KW-0540">Nuclease</keyword>
<dbReference type="InterPro" id="IPR022894">
    <property type="entry name" value="Oligoribonuclease"/>
</dbReference>